<accession>A0A1X7RRR9</accession>
<evidence type="ECO:0000313" key="3">
    <source>
        <dbReference type="Proteomes" id="UP000215127"/>
    </source>
</evidence>
<evidence type="ECO:0000256" key="1">
    <source>
        <dbReference type="SAM" id="SignalP"/>
    </source>
</evidence>
<dbReference type="AlphaFoldDB" id="A0A1X7RRR9"/>
<dbReference type="Proteomes" id="UP000215127">
    <property type="component" value="Chromosome 4"/>
</dbReference>
<keyword evidence="1" id="KW-0732">Signal</keyword>
<feature type="chain" id="PRO_5012598071" evidence="1">
    <location>
        <begin position="21"/>
        <end position="94"/>
    </location>
</feature>
<dbReference type="EMBL" id="LT853695">
    <property type="protein sequence ID" value="SMQ50144.1"/>
    <property type="molecule type" value="Genomic_DNA"/>
</dbReference>
<evidence type="ECO:0000313" key="2">
    <source>
        <dbReference type="EMBL" id="SMQ50144.1"/>
    </source>
</evidence>
<organism evidence="2 3">
    <name type="scientific">Zymoseptoria tritici (strain ST99CH_3D7)</name>
    <dbReference type="NCBI Taxonomy" id="1276538"/>
    <lineage>
        <taxon>Eukaryota</taxon>
        <taxon>Fungi</taxon>
        <taxon>Dikarya</taxon>
        <taxon>Ascomycota</taxon>
        <taxon>Pezizomycotina</taxon>
        <taxon>Dothideomycetes</taxon>
        <taxon>Dothideomycetidae</taxon>
        <taxon>Mycosphaerellales</taxon>
        <taxon>Mycosphaerellaceae</taxon>
        <taxon>Zymoseptoria</taxon>
    </lineage>
</organism>
<gene>
    <name evidence="2" type="ORF">ZT3D7_G5297</name>
</gene>
<keyword evidence="3" id="KW-1185">Reference proteome</keyword>
<protein>
    <submittedName>
        <fullName evidence="2">Uncharacterized protein</fullName>
    </submittedName>
</protein>
<reference evidence="2 3" key="1">
    <citation type="submission" date="2016-06" db="EMBL/GenBank/DDBJ databases">
        <authorList>
            <person name="Kjaerup R.B."/>
            <person name="Dalgaard T.S."/>
            <person name="Juul-Madsen H.R."/>
        </authorList>
    </citation>
    <scope>NUCLEOTIDE SEQUENCE [LARGE SCALE GENOMIC DNA]</scope>
</reference>
<proteinExistence type="predicted"/>
<name>A0A1X7RRR9_ZYMT9</name>
<sequence>MKLAISLSLATAMFFAIGHAGSTVHLNNKKTNYVRCDNVAEAWAKHVCSTWSGDYQGNNACCLPYIDIDGYTYDCAANDKHPNAKPAYDGKCQA</sequence>
<feature type="signal peptide" evidence="1">
    <location>
        <begin position="1"/>
        <end position="20"/>
    </location>
</feature>